<dbReference type="EMBL" id="PVNE01000013">
    <property type="protein sequence ID" value="PRX40416.1"/>
    <property type="molecule type" value="Genomic_DNA"/>
</dbReference>
<protein>
    <submittedName>
        <fullName evidence="1">Uncharacterized protein</fullName>
    </submittedName>
</protein>
<keyword evidence="2" id="KW-1185">Reference proteome</keyword>
<accession>A0A2T0LE98</accession>
<evidence type="ECO:0000313" key="2">
    <source>
        <dbReference type="Proteomes" id="UP000237797"/>
    </source>
</evidence>
<proteinExistence type="predicted"/>
<organism evidence="1 2">
    <name type="scientific">Planifilum fimeticola</name>
    <dbReference type="NCBI Taxonomy" id="201975"/>
    <lineage>
        <taxon>Bacteria</taxon>
        <taxon>Bacillati</taxon>
        <taxon>Bacillota</taxon>
        <taxon>Bacilli</taxon>
        <taxon>Bacillales</taxon>
        <taxon>Thermoactinomycetaceae</taxon>
        <taxon>Planifilum</taxon>
    </lineage>
</organism>
<dbReference type="AlphaFoldDB" id="A0A2T0LE98"/>
<sequence>MFVTSDGNYVSALSAVYKPRGKVSEELSIIIYDNIKTVG</sequence>
<name>A0A2T0LE98_9BACL</name>
<comment type="caution">
    <text evidence="1">The sequence shown here is derived from an EMBL/GenBank/DDBJ whole genome shotgun (WGS) entry which is preliminary data.</text>
</comment>
<reference evidence="1 2" key="1">
    <citation type="submission" date="2018-03" db="EMBL/GenBank/DDBJ databases">
        <title>Genomic Encyclopedia of Archaeal and Bacterial Type Strains, Phase II (KMG-II): from individual species to whole genera.</title>
        <authorList>
            <person name="Goeker M."/>
        </authorList>
    </citation>
    <scope>NUCLEOTIDE SEQUENCE [LARGE SCALE GENOMIC DNA]</scope>
    <source>
        <strain evidence="1 2">DSM 44946</strain>
    </source>
</reference>
<dbReference type="Proteomes" id="UP000237797">
    <property type="component" value="Unassembled WGS sequence"/>
</dbReference>
<gene>
    <name evidence="1" type="ORF">CLV97_1132</name>
</gene>
<evidence type="ECO:0000313" key="1">
    <source>
        <dbReference type="EMBL" id="PRX40416.1"/>
    </source>
</evidence>